<comment type="caution">
    <text evidence="2">The sequence shown here is derived from an EMBL/GenBank/DDBJ whole genome shotgun (WGS) entry which is preliminary data.</text>
</comment>
<sequence length="322" mass="33831">MRLRTISAAVLAFGLAVTTSAPVEAAAGGRTAGQRPDAAAYPDTIRLPNGFQPEGIATGPGPFAYVGSMADGSVYRADLRTGHGALLSRGPGTQALGLKTDRHGRLFVAGGTGGDARVLDTRTGRTLATYRLATGPAFVNDVILTQGAAWFTDSTNPVLYKLPLRDGQLPTAAVRIPLTGDLVYRTGPDSAAFNANGITPTPDGRGLIVVQSNTGGLFRVDPATGTTRRVNLHGESLPEGDGLLLHGRTLFAVQNRFNTVAVLRLNAEGTDGHVIQRITDPRFDLPTTIAAFGSRLYLSNIRFFATGPTPDVSYNAVAIPRR</sequence>
<dbReference type="Proteomes" id="UP000322634">
    <property type="component" value="Unassembled WGS sequence"/>
</dbReference>
<organism evidence="2 3">
    <name type="scientific">Actinomadura syzygii</name>
    <dbReference type="NCBI Taxonomy" id="1427538"/>
    <lineage>
        <taxon>Bacteria</taxon>
        <taxon>Bacillati</taxon>
        <taxon>Actinomycetota</taxon>
        <taxon>Actinomycetes</taxon>
        <taxon>Streptosporangiales</taxon>
        <taxon>Thermomonosporaceae</taxon>
        <taxon>Actinomadura</taxon>
    </lineage>
</organism>
<feature type="signal peptide" evidence="1">
    <location>
        <begin position="1"/>
        <end position="25"/>
    </location>
</feature>
<gene>
    <name evidence="2" type="ORF">FXF65_35850</name>
</gene>
<keyword evidence="1" id="KW-0732">Signal</keyword>
<dbReference type="InterPro" id="IPR015943">
    <property type="entry name" value="WD40/YVTN_repeat-like_dom_sf"/>
</dbReference>
<proteinExistence type="predicted"/>
<dbReference type="OrthoDB" id="504981at2"/>
<protein>
    <submittedName>
        <fullName evidence="2">Superoxide dismutase</fullName>
    </submittedName>
</protein>
<dbReference type="PANTHER" id="PTHR31460:SF3">
    <property type="entry name" value="MESOCENTIN"/>
    <property type="match status" value="1"/>
</dbReference>
<dbReference type="PANTHER" id="PTHR31460">
    <property type="match status" value="1"/>
</dbReference>
<dbReference type="RefSeq" id="WP_148354523.1">
    <property type="nucleotide sequence ID" value="NZ_JBHSBF010000032.1"/>
</dbReference>
<keyword evidence="3" id="KW-1185">Reference proteome</keyword>
<dbReference type="SUPFAM" id="SSF101898">
    <property type="entry name" value="NHL repeat"/>
    <property type="match status" value="1"/>
</dbReference>
<reference evidence="2 3" key="1">
    <citation type="submission" date="2019-08" db="EMBL/GenBank/DDBJ databases">
        <title>Actinomadura sp. nov. CYP1-5 isolated from mountain soil.</title>
        <authorList>
            <person name="Songsumanus A."/>
            <person name="Kuncharoen N."/>
            <person name="Kudo T."/>
            <person name="Yuki M."/>
            <person name="Igarashi Y."/>
            <person name="Tanasupawat S."/>
        </authorList>
    </citation>
    <scope>NUCLEOTIDE SEQUENCE [LARGE SCALE GENOMIC DNA]</scope>
    <source>
        <strain evidence="2 3">GKU157</strain>
    </source>
</reference>
<dbReference type="EMBL" id="VSFF01000015">
    <property type="protein sequence ID" value="TYC08904.1"/>
    <property type="molecule type" value="Genomic_DNA"/>
</dbReference>
<accession>A0A5D0TT72</accession>
<feature type="chain" id="PRO_5022851505" evidence="1">
    <location>
        <begin position="26"/>
        <end position="322"/>
    </location>
</feature>
<name>A0A5D0TT72_9ACTN</name>
<dbReference type="AlphaFoldDB" id="A0A5D0TT72"/>
<dbReference type="InterPro" id="IPR053224">
    <property type="entry name" value="Sensory_adhesion_molecule"/>
</dbReference>
<evidence type="ECO:0000256" key="1">
    <source>
        <dbReference type="SAM" id="SignalP"/>
    </source>
</evidence>
<dbReference type="Gene3D" id="2.130.10.10">
    <property type="entry name" value="YVTN repeat-like/Quinoprotein amine dehydrogenase"/>
    <property type="match status" value="2"/>
</dbReference>
<evidence type="ECO:0000313" key="3">
    <source>
        <dbReference type="Proteomes" id="UP000322634"/>
    </source>
</evidence>
<evidence type="ECO:0000313" key="2">
    <source>
        <dbReference type="EMBL" id="TYC08904.1"/>
    </source>
</evidence>